<dbReference type="InterPro" id="IPR056884">
    <property type="entry name" value="NPHP3-like_N"/>
</dbReference>
<evidence type="ECO:0000259" key="3">
    <source>
        <dbReference type="Pfam" id="PF24883"/>
    </source>
</evidence>
<accession>A0AA39QSN8</accession>
<feature type="region of interest" description="Disordered" evidence="2">
    <location>
        <begin position="602"/>
        <end position="622"/>
    </location>
</feature>
<keyword evidence="1" id="KW-0677">Repeat</keyword>
<evidence type="ECO:0000313" key="4">
    <source>
        <dbReference type="EMBL" id="KAK0507171.1"/>
    </source>
</evidence>
<reference evidence="4" key="1">
    <citation type="submission" date="2023-03" db="EMBL/GenBank/DDBJ databases">
        <title>Complete genome of Cladonia borealis.</title>
        <authorList>
            <person name="Park H."/>
        </authorList>
    </citation>
    <scope>NUCLEOTIDE SEQUENCE</scope>
    <source>
        <strain evidence="4">ANT050790</strain>
    </source>
</reference>
<evidence type="ECO:0000256" key="1">
    <source>
        <dbReference type="ARBA" id="ARBA00022737"/>
    </source>
</evidence>
<dbReference type="PANTHER" id="PTHR10039:SF5">
    <property type="entry name" value="NACHT DOMAIN-CONTAINING PROTEIN"/>
    <property type="match status" value="1"/>
</dbReference>
<feature type="compositionally biased region" description="Basic and acidic residues" evidence="2">
    <location>
        <begin position="602"/>
        <end position="614"/>
    </location>
</feature>
<name>A0AA39QSN8_9LECA</name>
<dbReference type="EMBL" id="JAFEKC020000024">
    <property type="protein sequence ID" value="KAK0507171.1"/>
    <property type="molecule type" value="Genomic_DNA"/>
</dbReference>
<feature type="domain" description="Nephrocystin 3-like N-terminal" evidence="3">
    <location>
        <begin position="256"/>
        <end position="421"/>
    </location>
</feature>
<evidence type="ECO:0000313" key="5">
    <source>
        <dbReference type="Proteomes" id="UP001166286"/>
    </source>
</evidence>
<sequence length="1028" mass="118293">MDAIAAFSLACNVVQVVHFSMDVVSICRELYREGSLSKYDHLEHMANHLIGLRNAIDSPTTQGNQNMGQRQDQAVLDLAENCSTTAKELFGELQKLKINGPPNKRQVIRKSAKSLWKKSSIERIQARLDEYRKILDSRILIDIRQQLTQTVMHESGAFQELDSKLQRITVSTAAEPKNSDQLSQLLREENILGKQHISITSEQRTVELVKGLYERRIVESLYFPEIHSRQEEIADAHKKTLQWVFEQAESRLSPWDNFAEWLESDSRTYWISGKAGSGKSTLMSYVCQHPQTQHYLKTWSAGRTIVTPKFFFWNPGSPMQKSLRGLLRSLVYQILTENPDSMNAITNLDEPSRDALTPVPAWTELRLIRTLLGLIQHSANRLCICIFIDGLDEYSGNQSGLVDLIEQLAEYPNVKCCLSSRPYRIFTDAFGSRAMLNLHDLTEPDIRAYVSNKFKTLFKAHSSVTLNPSRFSRLINEIVKKAEGVFLWVDLAVKDQVEGVRNGDSIDLLEERLCLLPIEIEDLYARMLDQIGRIYQKEVATYLRVAVDLKSATLFDMVLAVRGQETSNPRPCTEPQFCEVVHEFEVTRRRINTICGGLLEVHDPKEPTSERTSADAEGPGQDRSCSYCRAYPTVRFCHQTIFAYLLGNEKGRQFLGLSAPFNLKYQDKYALQHNLMLEKLRVLGIPACVRHQECFRSTIVDIMLLAGCAEKDTGRAEVSLMDNFDIIVTALDRKHLQNSPNRHWSIRWGDHVCSPHDFLSLAAYYSVYRYVQHVLNNWKDPIDTETASRLLYYTVFGRASSRGLVSRTPVCESQLKLVNLLLRRGADPNILGFDTTIWREFLCQMCLRCMRFKDNLLEDDAKSLWIECIKQFLLQGADVTTNISFYFYDYEVEGFPGSSKWRYTGCKTFSPLSVIQLCLGSEPEYLDMEKTCLARGGLFQATCHDLQFSSFVGSHMFEVYRLSERQSERFCREFQEYMLSPFAFIREAHWEFVQRLDQLQKELHDNNQMELFHDRRGSDRLRKELARG</sequence>
<dbReference type="Proteomes" id="UP001166286">
    <property type="component" value="Unassembled WGS sequence"/>
</dbReference>
<dbReference type="Gene3D" id="3.40.50.300">
    <property type="entry name" value="P-loop containing nucleotide triphosphate hydrolases"/>
    <property type="match status" value="1"/>
</dbReference>
<dbReference type="AlphaFoldDB" id="A0AA39QSN8"/>
<proteinExistence type="predicted"/>
<protein>
    <recommendedName>
        <fullName evidence="3">Nephrocystin 3-like N-terminal domain-containing protein</fullName>
    </recommendedName>
</protein>
<dbReference type="Pfam" id="PF24883">
    <property type="entry name" value="NPHP3_N"/>
    <property type="match status" value="1"/>
</dbReference>
<keyword evidence="5" id="KW-1185">Reference proteome</keyword>
<gene>
    <name evidence="4" type="ORF">JMJ35_010209</name>
</gene>
<dbReference type="SUPFAM" id="SSF52540">
    <property type="entry name" value="P-loop containing nucleoside triphosphate hydrolases"/>
    <property type="match status" value="1"/>
</dbReference>
<dbReference type="PANTHER" id="PTHR10039">
    <property type="entry name" value="AMELOGENIN"/>
    <property type="match status" value="1"/>
</dbReference>
<evidence type="ECO:0000256" key="2">
    <source>
        <dbReference type="SAM" id="MobiDB-lite"/>
    </source>
</evidence>
<comment type="caution">
    <text evidence="4">The sequence shown here is derived from an EMBL/GenBank/DDBJ whole genome shotgun (WGS) entry which is preliminary data.</text>
</comment>
<dbReference type="InterPro" id="IPR027417">
    <property type="entry name" value="P-loop_NTPase"/>
</dbReference>
<organism evidence="4 5">
    <name type="scientific">Cladonia borealis</name>
    <dbReference type="NCBI Taxonomy" id="184061"/>
    <lineage>
        <taxon>Eukaryota</taxon>
        <taxon>Fungi</taxon>
        <taxon>Dikarya</taxon>
        <taxon>Ascomycota</taxon>
        <taxon>Pezizomycotina</taxon>
        <taxon>Lecanoromycetes</taxon>
        <taxon>OSLEUM clade</taxon>
        <taxon>Lecanoromycetidae</taxon>
        <taxon>Lecanorales</taxon>
        <taxon>Lecanorineae</taxon>
        <taxon>Cladoniaceae</taxon>
        <taxon>Cladonia</taxon>
    </lineage>
</organism>